<reference evidence="10" key="1">
    <citation type="submission" date="2021-10" db="EMBL/GenBank/DDBJ databases">
        <title>Tropical sea cucumber genome reveals ecological adaptation and Cuvierian tubules defense mechanism.</title>
        <authorList>
            <person name="Chen T."/>
        </authorList>
    </citation>
    <scope>NUCLEOTIDE SEQUENCE</scope>
    <source>
        <strain evidence="10">Nanhai2018</strain>
        <tissue evidence="10">Muscle</tissue>
    </source>
</reference>
<dbReference type="Pfam" id="PF00047">
    <property type="entry name" value="ig"/>
    <property type="match status" value="2"/>
</dbReference>
<evidence type="ECO:0000256" key="2">
    <source>
        <dbReference type="ARBA" id="ARBA00023136"/>
    </source>
</evidence>
<dbReference type="Gene3D" id="2.60.40.10">
    <property type="entry name" value="Immunoglobulins"/>
    <property type="match status" value="4"/>
</dbReference>
<feature type="domain" description="Ig-like" evidence="9">
    <location>
        <begin position="129"/>
        <end position="225"/>
    </location>
</feature>
<accession>A0A9Q1CLP6</accession>
<dbReference type="OrthoDB" id="10006996at2759"/>
<dbReference type="InterPro" id="IPR003598">
    <property type="entry name" value="Ig_sub2"/>
</dbReference>
<dbReference type="PANTHER" id="PTHR11640:SF164">
    <property type="entry name" value="MAM DOMAIN-CONTAINING GLYCOSYLPHOSPHATIDYLINOSITOL ANCHOR PROTEIN 1"/>
    <property type="match status" value="1"/>
</dbReference>
<evidence type="ECO:0000256" key="3">
    <source>
        <dbReference type="ARBA" id="ARBA00023157"/>
    </source>
</evidence>
<evidence type="ECO:0000256" key="4">
    <source>
        <dbReference type="ARBA" id="ARBA00023180"/>
    </source>
</evidence>
<dbReference type="InterPro" id="IPR013783">
    <property type="entry name" value="Ig-like_fold"/>
</dbReference>
<feature type="domain" description="Ig-like" evidence="9">
    <location>
        <begin position="21"/>
        <end position="118"/>
    </location>
</feature>
<comment type="subcellular location">
    <subcellularLocation>
        <location evidence="1">Membrane</location>
        <topology evidence="1">Single-pass type I membrane protein</topology>
    </subcellularLocation>
</comment>
<feature type="signal peptide" evidence="8">
    <location>
        <begin position="1"/>
        <end position="27"/>
    </location>
</feature>
<dbReference type="PANTHER" id="PTHR11640">
    <property type="entry name" value="NEPHRIN"/>
    <property type="match status" value="1"/>
</dbReference>
<evidence type="ECO:0000256" key="5">
    <source>
        <dbReference type="ARBA" id="ARBA00023319"/>
    </source>
</evidence>
<keyword evidence="8" id="KW-0732">Signal</keyword>
<evidence type="ECO:0000256" key="1">
    <source>
        <dbReference type="ARBA" id="ARBA00004479"/>
    </source>
</evidence>
<dbReference type="GO" id="GO:0005911">
    <property type="term" value="C:cell-cell junction"/>
    <property type="evidence" value="ECO:0007669"/>
    <property type="project" value="TreeGrafter"/>
</dbReference>
<evidence type="ECO:0000256" key="7">
    <source>
        <dbReference type="SAM" id="Phobius"/>
    </source>
</evidence>
<dbReference type="PIRSF" id="PIRSF000615">
    <property type="entry name" value="TyrPK_CSF1-R"/>
    <property type="match status" value="1"/>
</dbReference>
<evidence type="ECO:0000256" key="8">
    <source>
        <dbReference type="SAM" id="SignalP"/>
    </source>
</evidence>
<dbReference type="GO" id="GO:0005886">
    <property type="term" value="C:plasma membrane"/>
    <property type="evidence" value="ECO:0007669"/>
    <property type="project" value="TreeGrafter"/>
</dbReference>
<feature type="domain" description="Ig-like" evidence="9">
    <location>
        <begin position="228"/>
        <end position="332"/>
    </location>
</feature>
<dbReference type="SUPFAM" id="SSF48726">
    <property type="entry name" value="Immunoglobulin"/>
    <property type="match status" value="4"/>
</dbReference>
<evidence type="ECO:0000256" key="6">
    <source>
        <dbReference type="SAM" id="MobiDB-lite"/>
    </source>
</evidence>
<dbReference type="SMART" id="SM00409">
    <property type="entry name" value="IG"/>
    <property type="match status" value="3"/>
</dbReference>
<dbReference type="InterPro" id="IPR036179">
    <property type="entry name" value="Ig-like_dom_sf"/>
</dbReference>
<dbReference type="PROSITE" id="PS50835">
    <property type="entry name" value="IG_LIKE"/>
    <property type="match status" value="4"/>
</dbReference>
<keyword evidence="7" id="KW-1133">Transmembrane helix</keyword>
<gene>
    <name evidence="10" type="ORF">HOLleu_05849</name>
</gene>
<name>A0A9Q1CLP6_HOLLE</name>
<feature type="chain" id="PRO_5040202483" evidence="8">
    <location>
        <begin position="28"/>
        <end position="543"/>
    </location>
</feature>
<sequence>MIFSMFNEKFILFLLHFIHLPGDNVRAEQAIAMVHNYADLACIFNASQFGVLRNVVWKKEEENILRQDWSKLEKRKNNYTATISYEKTSASLRIRYVQFKDAGNYSCSAYFDSGVPVTTVWILQIQGYPLLSTTKNVLTENDTIMLKCCVDFALKPHGFNFVWSFTGASVSSNTEPYTRNTFAEGKHTICSYFPIKVNRDYHQAVLECLIHNELNATTAFKFNVTYPPTVDMYYKSSFKLQNLFLVNKGDDTNITCTSKGNPEPKVSLEKEIKLRKTTEWMNQATVPVIHSGETGTFVTSFLIQNVSAESVGVFRCKAFNGVGETAVSGEISLQITDPVTVQIVKPEAHETGHHGKLNISCVAEGYPMPKVKLQKIVNNNEWVTLPKKPVIASDTFTLNVTFVFSASDQDVYGTYRCFADNIVGSNATSDQITIEIPVSLSFFIGVLRTMYIPITVSIVSIFLILLLVIVIRKALKGICCFVYNVSTDTKRQPKDQRMSALDEFWRGLSYEYDITPNDEKGVTSENSTESGLQRNRANNYVDT</sequence>
<dbReference type="GO" id="GO:0050839">
    <property type="term" value="F:cell adhesion molecule binding"/>
    <property type="evidence" value="ECO:0007669"/>
    <property type="project" value="TreeGrafter"/>
</dbReference>
<evidence type="ECO:0000313" key="11">
    <source>
        <dbReference type="Proteomes" id="UP001152320"/>
    </source>
</evidence>
<protein>
    <submittedName>
        <fullName evidence="10">Hemicentin-2</fullName>
    </submittedName>
</protein>
<keyword evidence="4" id="KW-0325">Glycoprotein</keyword>
<keyword evidence="2 7" id="KW-0472">Membrane</keyword>
<dbReference type="SMART" id="SM00408">
    <property type="entry name" value="IGc2"/>
    <property type="match status" value="2"/>
</dbReference>
<dbReference type="AlphaFoldDB" id="A0A9Q1CLP6"/>
<dbReference type="Proteomes" id="UP001152320">
    <property type="component" value="Chromosome 2"/>
</dbReference>
<feature type="transmembrane region" description="Helical" evidence="7">
    <location>
        <begin position="450"/>
        <end position="471"/>
    </location>
</feature>
<proteinExistence type="predicted"/>
<dbReference type="InterPro" id="IPR013151">
    <property type="entry name" value="Immunoglobulin_dom"/>
</dbReference>
<dbReference type="GO" id="GO:0098609">
    <property type="term" value="P:cell-cell adhesion"/>
    <property type="evidence" value="ECO:0007669"/>
    <property type="project" value="TreeGrafter"/>
</dbReference>
<feature type="region of interest" description="Disordered" evidence="6">
    <location>
        <begin position="516"/>
        <end position="543"/>
    </location>
</feature>
<keyword evidence="7" id="KW-0812">Transmembrane</keyword>
<evidence type="ECO:0000259" key="9">
    <source>
        <dbReference type="PROSITE" id="PS50835"/>
    </source>
</evidence>
<dbReference type="InterPro" id="IPR051275">
    <property type="entry name" value="Cell_adhesion_signaling"/>
</dbReference>
<dbReference type="CDD" id="cd00096">
    <property type="entry name" value="Ig"/>
    <property type="match status" value="2"/>
</dbReference>
<feature type="compositionally biased region" description="Polar residues" evidence="6">
    <location>
        <begin position="523"/>
        <end position="543"/>
    </location>
</feature>
<evidence type="ECO:0000313" key="10">
    <source>
        <dbReference type="EMBL" id="KAJ8046985.1"/>
    </source>
</evidence>
<dbReference type="InterPro" id="IPR003599">
    <property type="entry name" value="Ig_sub"/>
</dbReference>
<organism evidence="10 11">
    <name type="scientific">Holothuria leucospilota</name>
    <name type="common">Black long sea cucumber</name>
    <name type="synonym">Mertensiothuria leucospilota</name>
    <dbReference type="NCBI Taxonomy" id="206669"/>
    <lineage>
        <taxon>Eukaryota</taxon>
        <taxon>Metazoa</taxon>
        <taxon>Echinodermata</taxon>
        <taxon>Eleutherozoa</taxon>
        <taxon>Echinozoa</taxon>
        <taxon>Holothuroidea</taxon>
        <taxon>Aspidochirotacea</taxon>
        <taxon>Aspidochirotida</taxon>
        <taxon>Holothuriidae</taxon>
        <taxon>Holothuria</taxon>
    </lineage>
</organism>
<comment type="caution">
    <text evidence="10">The sequence shown here is derived from an EMBL/GenBank/DDBJ whole genome shotgun (WGS) entry which is preliminary data.</text>
</comment>
<keyword evidence="5" id="KW-0393">Immunoglobulin domain</keyword>
<feature type="domain" description="Ig-like" evidence="9">
    <location>
        <begin position="338"/>
        <end position="435"/>
    </location>
</feature>
<keyword evidence="11" id="KW-1185">Reference proteome</keyword>
<dbReference type="EMBL" id="JAIZAY010000002">
    <property type="protein sequence ID" value="KAJ8046985.1"/>
    <property type="molecule type" value="Genomic_DNA"/>
</dbReference>
<dbReference type="InterPro" id="IPR007110">
    <property type="entry name" value="Ig-like_dom"/>
</dbReference>
<keyword evidence="3" id="KW-1015">Disulfide bond</keyword>